<dbReference type="OrthoDB" id="9787096at2"/>
<dbReference type="STRING" id="980251.GCA_001642875_00497"/>
<dbReference type="Gene3D" id="3.40.640.10">
    <property type="entry name" value="Type I PLP-dependent aspartate aminotransferase-like (Major domain)"/>
    <property type="match status" value="1"/>
</dbReference>
<dbReference type="GO" id="GO:0001717">
    <property type="term" value="P:conversion of seryl-tRNAsec to selenocys-tRNAsec"/>
    <property type="evidence" value="ECO:0007669"/>
    <property type="project" value="UniProtKB-UniRule"/>
</dbReference>
<dbReference type="InterPro" id="IPR004534">
    <property type="entry name" value="SelA_trans"/>
</dbReference>
<dbReference type="GO" id="GO:0005737">
    <property type="term" value="C:cytoplasm"/>
    <property type="evidence" value="ECO:0007669"/>
    <property type="project" value="UniProtKB-SubCell"/>
</dbReference>
<dbReference type="InterPro" id="IPR015421">
    <property type="entry name" value="PyrdxlP-dep_Trfase_major"/>
</dbReference>
<dbReference type="PANTHER" id="PTHR32328:SF0">
    <property type="entry name" value="L-SERYL-TRNA(SEC) SELENIUM TRANSFERASE"/>
    <property type="match status" value="1"/>
</dbReference>
<dbReference type="Pfam" id="PF12390">
    <property type="entry name" value="Se-cys_synth_N"/>
    <property type="match status" value="1"/>
</dbReference>
<dbReference type="UniPathway" id="UPA00906">
    <property type="reaction ID" value="UER00896"/>
</dbReference>
<comment type="catalytic activity">
    <reaction evidence="8">
        <text>L-seryl-tRNA(Sec) + selenophosphate + H(+) = L-selenocysteinyl-tRNA(Sec) + phosphate</text>
        <dbReference type="Rhea" id="RHEA:22728"/>
        <dbReference type="Rhea" id="RHEA-COMP:9742"/>
        <dbReference type="Rhea" id="RHEA-COMP:9743"/>
        <dbReference type="ChEBI" id="CHEBI:15378"/>
        <dbReference type="ChEBI" id="CHEBI:16144"/>
        <dbReference type="ChEBI" id="CHEBI:43474"/>
        <dbReference type="ChEBI" id="CHEBI:78533"/>
        <dbReference type="ChEBI" id="CHEBI:78573"/>
        <dbReference type="EC" id="2.9.1.1"/>
    </reaction>
</comment>
<dbReference type="EMBL" id="CP042912">
    <property type="protein sequence ID" value="QEG23205.1"/>
    <property type="molecule type" value="Genomic_DNA"/>
</dbReference>
<dbReference type="SUPFAM" id="SSF53383">
    <property type="entry name" value="PLP-dependent transferases"/>
    <property type="match status" value="1"/>
</dbReference>
<evidence type="ECO:0000313" key="12">
    <source>
        <dbReference type="Proteomes" id="UP000322214"/>
    </source>
</evidence>
<reference evidence="11 12" key="1">
    <citation type="submission" date="2019-08" db="EMBL/GenBank/DDBJ databases">
        <title>Deep-cultivation of Planctomycetes and their phenomic and genomic characterization uncovers novel biology.</title>
        <authorList>
            <person name="Wiegand S."/>
            <person name="Jogler M."/>
            <person name="Boedeker C."/>
            <person name="Pinto D."/>
            <person name="Vollmers J."/>
            <person name="Rivas-Marin E."/>
            <person name="Kohn T."/>
            <person name="Peeters S.H."/>
            <person name="Heuer A."/>
            <person name="Rast P."/>
            <person name="Oberbeckmann S."/>
            <person name="Bunk B."/>
            <person name="Jeske O."/>
            <person name="Meyerdierks A."/>
            <person name="Storesund J.E."/>
            <person name="Kallscheuer N."/>
            <person name="Luecker S."/>
            <person name="Lage O.M."/>
            <person name="Pohl T."/>
            <person name="Merkel B.J."/>
            <person name="Hornburger P."/>
            <person name="Mueller R.-W."/>
            <person name="Bruemmer F."/>
            <person name="Labrenz M."/>
            <person name="Spormann A.M."/>
            <person name="Op den Camp H."/>
            <person name="Overmann J."/>
            <person name="Amann R."/>
            <person name="Jetten M.S.M."/>
            <person name="Mascher T."/>
            <person name="Medema M.H."/>
            <person name="Devos D.P."/>
            <person name="Kaster A.-K."/>
            <person name="Ovreas L."/>
            <person name="Rohde M."/>
            <person name="Galperin M.Y."/>
            <person name="Jogler C."/>
        </authorList>
    </citation>
    <scope>NUCLEOTIDE SEQUENCE [LARGE SCALE GENOMIC DNA]</scope>
    <source>
        <strain evidence="11 12">FC18</strain>
    </source>
</reference>
<keyword evidence="3 8" id="KW-0808">Transferase</keyword>
<evidence type="ECO:0000256" key="6">
    <source>
        <dbReference type="ARBA" id="ARBA00023266"/>
    </source>
</evidence>
<dbReference type="InterPro" id="IPR018319">
    <property type="entry name" value="SelA-like"/>
</dbReference>
<accession>A0A5B9PDD4</accession>
<feature type="modified residue" description="N6-(pyridoxal phosphate)lysine" evidence="8 9">
    <location>
        <position position="294"/>
    </location>
</feature>
<evidence type="ECO:0000256" key="3">
    <source>
        <dbReference type="ARBA" id="ARBA00022679"/>
    </source>
</evidence>
<dbReference type="Gene3D" id="3.90.1150.180">
    <property type="match status" value="1"/>
</dbReference>
<keyword evidence="6 8" id="KW-0711">Selenium</keyword>
<dbReference type="RefSeq" id="WP_075083295.1">
    <property type="nucleotide sequence ID" value="NZ_CP042912.1"/>
</dbReference>
<dbReference type="NCBIfam" id="TIGR00474">
    <property type="entry name" value="selA"/>
    <property type="match status" value="1"/>
</dbReference>
<protein>
    <recommendedName>
        <fullName evidence="8">L-seryl-tRNA(Sec) selenium transferase</fullName>
        <ecNumber evidence="8">2.9.1.1</ecNumber>
    </recommendedName>
    <alternativeName>
        <fullName evidence="8">Selenocysteine synthase</fullName>
        <shortName evidence="8">Sec synthase</shortName>
    </alternativeName>
    <alternativeName>
        <fullName evidence="8">Selenocysteinyl-tRNA(Sec) synthase</fullName>
    </alternativeName>
</protein>
<dbReference type="GO" id="GO:0004125">
    <property type="term" value="F:L-seryl-tRNA(Sec) selenium transferase activity"/>
    <property type="evidence" value="ECO:0007669"/>
    <property type="project" value="UniProtKB-UniRule"/>
</dbReference>
<evidence type="ECO:0000256" key="9">
    <source>
        <dbReference type="PIRSR" id="PIRSR618319-50"/>
    </source>
</evidence>
<dbReference type="Proteomes" id="UP000322214">
    <property type="component" value="Chromosome"/>
</dbReference>
<dbReference type="AlphaFoldDB" id="A0A5B9PDD4"/>
<keyword evidence="5 8" id="KW-0648">Protein biosynthesis</keyword>
<feature type="domain" description="L-seryl-tRNA selenium transferase N-terminal" evidence="10">
    <location>
        <begin position="5"/>
        <end position="44"/>
    </location>
</feature>
<dbReference type="PANTHER" id="PTHR32328">
    <property type="entry name" value="L-SERYL-TRNA(SEC) SELENIUM TRANSFERASE"/>
    <property type="match status" value="1"/>
</dbReference>
<name>A0A5B9PDD4_9BACT</name>
<comment type="subcellular location">
    <subcellularLocation>
        <location evidence="8">Cytoplasm</location>
    </subcellularLocation>
</comment>
<sequence>MSNILRNLPSVSQLLESPQLKKMVENINHGVVAEGVRTFLDDLRTQVVDAAGEVPIPTPTEMADRIADWLSNEERPYLRRVINGTGIVLHTGLGRAPLAAEALAAVNENSKSYASVEINLMTGERGQRVKAVERLICELTGAEAAVVTNNNAAATMLTLSAMAAGKEVIVSRGQLIEIGGSYRLPDVMECSGAKLKEVGTTNKTHLADYENAIDPELTGALLKVHPSNFEVIGFTKTISTKELSKLAAKHDLPLIDDIGSGALLDYAQFGLRNEPVASESIRDGADLILFSGDKLIGGPQCGIIAGKKKYVDRILKNPLMRAMRVGKMTLSALHATLSLYRDQEKAKQSIPLLRMLSMPAENLKLRAEKLASLLSAVPCVGSCEAIQEEAMLGGGSLPAQKIPTWCVSITPAGSVDALSAKLRSGTPAVMGRVQQGKLLLDTRTISPAEDLELVKVFETLEA</sequence>
<evidence type="ECO:0000313" key="11">
    <source>
        <dbReference type="EMBL" id="QEG23205.1"/>
    </source>
</evidence>
<evidence type="ECO:0000259" key="10">
    <source>
        <dbReference type="Pfam" id="PF12390"/>
    </source>
</evidence>
<comment type="similarity">
    <text evidence="7 8">Belongs to the SelA family.</text>
</comment>
<evidence type="ECO:0000256" key="2">
    <source>
        <dbReference type="ARBA" id="ARBA00022490"/>
    </source>
</evidence>
<keyword evidence="4 8" id="KW-0663">Pyridoxal phosphate</keyword>
<dbReference type="InterPro" id="IPR015424">
    <property type="entry name" value="PyrdxlP-dep_Trfase"/>
</dbReference>
<dbReference type="EC" id="2.9.1.1" evidence="8"/>
<keyword evidence="2 8" id="KW-0963">Cytoplasm</keyword>
<proteinExistence type="inferred from homology"/>
<evidence type="ECO:0000256" key="5">
    <source>
        <dbReference type="ARBA" id="ARBA00022917"/>
    </source>
</evidence>
<dbReference type="GO" id="GO:0001514">
    <property type="term" value="P:selenocysteine incorporation"/>
    <property type="evidence" value="ECO:0007669"/>
    <property type="project" value="UniProtKB-UniRule"/>
</dbReference>
<dbReference type="HAMAP" id="MF_00423">
    <property type="entry name" value="SelA"/>
    <property type="match status" value="1"/>
</dbReference>
<organism evidence="11 12">
    <name type="scientific">Mariniblastus fucicola</name>
    <dbReference type="NCBI Taxonomy" id="980251"/>
    <lineage>
        <taxon>Bacteria</taxon>
        <taxon>Pseudomonadati</taxon>
        <taxon>Planctomycetota</taxon>
        <taxon>Planctomycetia</taxon>
        <taxon>Pirellulales</taxon>
        <taxon>Pirellulaceae</taxon>
        <taxon>Mariniblastus</taxon>
    </lineage>
</organism>
<evidence type="ECO:0000256" key="1">
    <source>
        <dbReference type="ARBA" id="ARBA00001933"/>
    </source>
</evidence>
<evidence type="ECO:0000256" key="4">
    <source>
        <dbReference type="ARBA" id="ARBA00022898"/>
    </source>
</evidence>
<dbReference type="InterPro" id="IPR025862">
    <property type="entry name" value="SelA_trans_N_dom"/>
</dbReference>
<evidence type="ECO:0000256" key="7">
    <source>
        <dbReference type="ARBA" id="ARBA00044507"/>
    </source>
</evidence>
<comment type="cofactor">
    <cofactor evidence="1 8 9">
        <name>pyridoxal 5'-phosphate</name>
        <dbReference type="ChEBI" id="CHEBI:597326"/>
    </cofactor>
</comment>
<comment type="function">
    <text evidence="8">Converts seryl-tRNA(Sec) to selenocysteinyl-tRNA(Sec) required for selenoprotein biosynthesis.</text>
</comment>
<comment type="pathway">
    <text evidence="8">Aminoacyl-tRNA biosynthesis; selenocysteinyl-tRNA(Sec) biosynthesis; selenocysteinyl-tRNA(Sec) from L-seryl-tRNA(Sec) (bacterial route): step 1/1.</text>
</comment>
<keyword evidence="12" id="KW-1185">Reference proteome</keyword>
<gene>
    <name evidence="8 11" type="primary">selA</name>
    <name evidence="11" type="ORF">MFFC18_31010</name>
</gene>
<dbReference type="KEGG" id="mff:MFFC18_31010"/>
<evidence type="ECO:0000256" key="8">
    <source>
        <dbReference type="HAMAP-Rule" id="MF_00423"/>
    </source>
</evidence>
<dbReference type="Pfam" id="PF03841">
    <property type="entry name" value="SelA"/>
    <property type="match status" value="1"/>
</dbReference>